<dbReference type="Proteomes" id="UP000235371">
    <property type="component" value="Unassembled WGS sequence"/>
</dbReference>
<name>A0A2J6SH25_9HELO</name>
<dbReference type="Pfam" id="PF01814">
    <property type="entry name" value="Hemerythrin"/>
    <property type="match status" value="1"/>
</dbReference>
<reference evidence="2 3" key="1">
    <citation type="submission" date="2016-04" db="EMBL/GenBank/DDBJ databases">
        <title>A degradative enzymes factory behind the ericoid mycorrhizal symbiosis.</title>
        <authorList>
            <consortium name="DOE Joint Genome Institute"/>
            <person name="Martino E."/>
            <person name="Morin E."/>
            <person name="Grelet G."/>
            <person name="Kuo A."/>
            <person name="Kohler A."/>
            <person name="Daghino S."/>
            <person name="Barry K."/>
            <person name="Choi C."/>
            <person name="Cichocki N."/>
            <person name="Clum A."/>
            <person name="Copeland A."/>
            <person name="Hainaut M."/>
            <person name="Haridas S."/>
            <person name="Labutti K."/>
            <person name="Lindquist E."/>
            <person name="Lipzen A."/>
            <person name="Khouja H.-R."/>
            <person name="Murat C."/>
            <person name="Ohm R."/>
            <person name="Olson A."/>
            <person name="Spatafora J."/>
            <person name="Veneault-Fourrey C."/>
            <person name="Henrissat B."/>
            <person name="Grigoriev I."/>
            <person name="Martin F."/>
            <person name="Perotto S."/>
        </authorList>
    </citation>
    <scope>NUCLEOTIDE SEQUENCE [LARGE SCALE GENOMIC DNA]</scope>
    <source>
        <strain evidence="2 3">E</strain>
    </source>
</reference>
<dbReference type="EMBL" id="KZ613914">
    <property type="protein sequence ID" value="PMD50073.1"/>
    <property type="molecule type" value="Genomic_DNA"/>
</dbReference>
<gene>
    <name evidence="2" type="ORF">K444DRAFT_638277</name>
</gene>
<dbReference type="OrthoDB" id="58416at2759"/>
<accession>A0A2J6SH25</accession>
<evidence type="ECO:0000313" key="3">
    <source>
        <dbReference type="Proteomes" id="UP000235371"/>
    </source>
</evidence>
<dbReference type="InParanoid" id="A0A2J6SH25"/>
<dbReference type="RefSeq" id="XP_024726977.1">
    <property type="nucleotide sequence ID" value="XM_024884230.1"/>
</dbReference>
<organism evidence="2 3">
    <name type="scientific">Hyaloscypha bicolor E</name>
    <dbReference type="NCBI Taxonomy" id="1095630"/>
    <lineage>
        <taxon>Eukaryota</taxon>
        <taxon>Fungi</taxon>
        <taxon>Dikarya</taxon>
        <taxon>Ascomycota</taxon>
        <taxon>Pezizomycotina</taxon>
        <taxon>Leotiomycetes</taxon>
        <taxon>Helotiales</taxon>
        <taxon>Hyaloscyphaceae</taxon>
        <taxon>Hyaloscypha</taxon>
        <taxon>Hyaloscypha bicolor</taxon>
    </lineage>
</organism>
<dbReference type="CDD" id="cd12108">
    <property type="entry name" value="Hr-like"/>
    <property type="match status" value="1"/>
</dbReference>
<dbReference type="Gene3D" id="1.20.120.520">
    <property type="entry name" value="nmb1532 protein domain like"/>
    <property type="match status" value="1"/>
</dbReference>
<evidence type="ECO:0000313" key="2">
    <source>
        <dbReference type="EMBL" id="PMD50073.1"/>
    </source>
</evidence>
<sequence>MAPPSWADGPFPLIPTSKTTKVDGDPTANWVADDMANTHNVIIRQMNSMYLQAPHVKLEADQLDLCQYAVFFQESLHHHHELEETRLFPDVEKITGEAGIMEQNVVQHHEFLPALETFGQYAQACLDKKKSFDASQFIGLMDTFAPKLSTHLEDEIKTLRGLGKYKDNVKEIKKAYMALAADAQQASKTTIFPLVCGARDTTYEGGCSWPGFPFFVPYMVDYVFAGKHRSVWRFNPSTMQGKPRPLLFLPSEE</sequence>
<dbReference type="InterPro" id="IPR053206">
    <property type="entry name" value="Dimeric_xanthone_biosynth"/>
</dbReference>
<keyword evidence="3" id="KW-1185">Reference proteome</keyword>
<dbReference type="GeneID" id="36592307"/>
<dbReference type="PANTHER" id="PTHR38048">
    <property type="entry name" value="EXPRESSED PROTEIN"/>
    <property type="match status" value="1"/>
</dbReference>
<protein>
    <recommendedName>
        <fullName evidence="1">Hemerythrin-like domain-containing protein</fullName>
    </recommendedName>
</protein>
<evidence type="ECO:0000259" key="1">
    <source>
        <dbReference type="Pfam" id="PF01814"/>
    </source>
</evidence>
<dbReference type="AlphaFoldDB" id="A0A2J6SH25"/>
<feature type="domain" description="Hemerythrin-like" evidence="1">
    <location>
        <begin position="33"/>
        <end position="158"/>
    </location>
</feature>
<proteinExistence type="predicted"/>
<dbReference type="InterPro" id="IPR012312">
    <property type="entry name" value="Hemerythrin-like"/>
</dbReference>
<dbReference type="PANTHER" id="PTHR38048:SF2">
    <property type="entry name" value="HEMERYTHRIN-LIKE DOMAIN-CONTAINING PROTEIN"/>
    <property type="match status" value="1"/>
</dbReference>